<accession>A0A934M8J8</accession>
<sequence>MRRTLKEKHAAFRYSTERELAPHVEETWAEAFIVELRLLDVSGEHIGEALSEIESHCAESGQPAADAFGEPVAYARSLDLPAAPGSGTAGIFRAAIPSVVQVIGMLVLVWAFSDWRRFGAVEVTVGQVVTLAVVLADIAALVVLADRVLRFVIRAPFRATFLFSALSFLVIIPFVLLDGVIATVPPAPVMVMGGVVLLGGVGLELTRWHRDDVDDPVLSPLQPADTPTSRGWRVWKWVSPFIMLVWTAGLLVLVWFTVPVA</sequence>
<reference evidence="2" key="1">
    <citation type="submission" date="2020-12" db="EMBL/GenBank/DDBJ databases">
        <title>Sanguibacter suaedae sp. nov., isolated from Suaeda aralocaspica.</title>
        <authorList>
            <person name="Ma Q."/>
        </authorList>
    </citation>
    <scope>NUCLEOTIDE SEQUENCE</scope>
    <source>
        <strain evidence="2">YZGR15</strain>
    </source>
</reference>
<evidence type="ECO:0000313" key="2">
    <source>
        <dbReference type="EMBL" id="MBI9113653.1"/>
    </source>
</evidence>
<evidence type="ECO:0000256" key="1">
    <source>
        <dbReference type="SAM" id="Phobius"/>
    </source>
</evidence>
<keyword evidence="3" id="KW-1185">Reference proteome</keyword>
<evidence type="ECO:0000313" key="3">
    <source>
        <dbReference type="Proteomes" id="UP000602087"/>
    </source>
</evidence>
<feature type="transmembrane region" description="Helical" evidence="1">
    <location>
        <begin position="125"/>
        <end position="145"/>
    </location>
</feature>
<feature type="transmembrane region" description="Helical" evidence="1">
    <location>
        <begin position="183"/>
        <end position="203"/>
    </location>
</feature>
<gene>
    <name evidence="2" type="ORF">JAV76_01340</name>
</gene>
<dbReference type="EMBL" id="JAEINH010000001">
    <property type="protein sequence ID" value="MBI9113653.1"/>
    <property type="molecule type" value="Genomic_DNA"/>
</dbReference>
<organism evidence="2 3">
    <name type="scientific">Sanguibacter suaedae</name>
    <dbReference type="NCBI Taxonomy" id="2795737"/>
    <lineage>
        <taxon>Bacteria</taxon>
        <taxon>Bacillati</taxon>
        <taxon>Actinomycetota</taxon>
        <taxon>Actinomycetes</taxon>
        <taxon>Micrococcales</taxon>
        <taxon>Sanguibacteraceae</taxon>
        <taxon>Sanguibacter</taxon>
    </lineage>
</organism>
<dbReference type="Proteomes" id="UP000602087">
    <property type="component" value="Unassembled WGS sequence"/>
</dbReference>
<keyword evidence="1" id="KW-1133">Transmembrane helix</keyword>
<proteinExistence type="predicted"/>
<keyword evidence="1" id="KW-0472">Membrane</keyword>
<dbReference type="AlphaFoldDB" id="A0A934M8J8"/>
<keyword evidence="1" id="KW-0812">Transmembrane</keyword>
<dbReference type="RefSeq" id="WP_198732210.1">
    <property type="nucleotide sequence ID" value="NZ_JAEINH010000001.1"/>
</dbReference>
<feature type="transmembrane region" description="Helical" evidence="1">
    <location>
        <begin position="94"/>
        <end position="113"/>
    </location>
</feature>
<evidence type="ECO:0008006" key="4">
    <source>
        <dbReference type="Google" id="ProtNLM"/>
    </source>
</evidence>
<protein>
    <recommendedName>
        <fullName evidence="4">DUF1129 family protein</fullName>
    </recommendedName>
</protein>
<name>A0A934M8J8_9MICO</name>
<comment type="caution">
    <text evidence="2">The sequence shown here is derived from an EMBL/GenBank/DDBJ whole genome shotgun (WGS) entry which is preliminary data.</text>
</comment>
<feature type="transmembrane region" description="Helical" evidence="1">
    <location>
        <begin position="237"/>
        <end position="258"/>
    </location>
</feature>
<feature type="transmembrane region" description="Helical" evidence="1">
    <location>
        <begin position="157"/>
        <end position="177"/>
    </location>
</feature>